<evidence type="ECO:0000313" key="2">
    <source>
        <dbReference type="EMBL" id="JAP26923.1"/>
    </source>
</evidence>
<feature type="domain" description="F-box associated beta-propeller type 1" evidence="1">
    <location>
        <begin position="45"/>
        <end position="124"/>
    </location>
</feature>
<dbReference type="InterPro" id="IPR017451">
    <property type="entry name" value="F-box-assoc_interact_dom"/>
</dbReference>
<sequence length="133" mass="15578">MYVFLLCFESLFNKLSCRKPLWAFLDGWFFQWIDLCFWVVRVRSTCPHHNKHHNEFEVYSLKSDSWRSIHCLKDELLFTEVGKFVNGKLHWATCDGHLHEGWSISSIDLSCEEWGVVELPCYGEGNGVFSLGV</sequence>
<dbReference type="NCBIfam" id="TIGR01640">
    <property type="entry name" value="F_box_assoc_1"/>
    <property type="match status" value="1"/>
</dbReference>
<dbReference type="Pfam" id="PF07734">
    <property type="entry name" value="FBA_1"/>
    <property type="match status" value="1"/>
</dbReference>
<name>A0A0V0I508_SOLCH</name>
<dbReference type="AlphaFoldDB" id="A0A0V0I508"/>
<organism evidence="2">
    <name type="scientific">Solanum chacoense</name>
    <name type="common">Chaco potato</name>
    <dbReference type="NCBI Taxonomy" id="4108"/>
    <lineage>
        <taxon>Eukaryota</taxon>
        <taxon>Viridiplantae</taxon>
        <taxon>Streptophyta</taxon>
        <taxon>Embryophyta</taxon>
        <taxon>Tracheophyta</taxon>
        <taxon>Spermatophyta</taxon>
        <taxon>Magnoliopsida</taxon>
        <taxon>eudicotyledons</taxon>
        <taxon>Gunneridae</taxon>
        <taxon>Pentapetalae</taxon>
        <taxon>asterids</taxon>
        <taxon>lamiids</taxon>
        <taxon>Solanales</taxon>
        <taxon>Solanaceae</taxon>
        <taxon>Solanoideae</taxon>
        <taxon>Solaneae</taxon>
        <taxon>Solanum</taxon>
    </lineage>
</organism>
<protein>
    <submittedName>
        <fullName evidence="2">Putative ovule protein</fullName>
    </submittedName>
</protein>
<dbReference type="EMBL" id="GEDG01011719">
    <property type="protein sequence ID" value="JAP26923.1"/>
    <property type="molecule type" value="Transcribed_RNA"/>
</dbReference>
<accession>A0A0V0I508</accession>
<proteinExistence type="predicted"/>
<evidence type="ECO:0000259" key="1">
    <source>
        <dbReference type="Pfam" id="PF07734"/>
    </source>
</evidence>
<dbReference type="InterPro" id="IPR006527">
    <property type="entry name" value="F-box-assoc_dom_typ1"/>
</dbReference>
<reference evidence="2" key="1">
    <citation type="submission" date="2015-12" db="EMBL/GenBank/DDBJ databases">
        <title>Gene expression during late stages of embryo sac development: a critical building block for successful pollen-pistil interactions.</title>
        <authorList>
            <person name="Liu Y."/>
            <person name="Joly V."/>
            <person name="Sabar M."/>
            <person name="Matton D.P."/>
        </authorList>
    </citation>
    <scope>NUCLEOTIDE SEQUENCE</scope>
</reference>